<keyword evidence="1" id="KW-0812">Transmembrane</keyword>
<gene>
    <name evidence="2" type="ORF">MACJ_003610</name>
</gene>
<feature type="transmembrane region" description="Helical" evidence="1">
    <location>
        <begin position="28"/>
        <end position="49"/>
    </location>
</feature>
<proteinExistence type="predicted"/>
<protein>
    <recommendedName>
        <fullName evidence="4">ABC transporter</fullName>
    </recommendedName>
</protein>
<evidence type="ECO:0000313" key="2">
    <source>
        <dbReference type="EMBL" id="UVC54644.1"/>
    </source>
</evidence>
<evidence type="ECO:0000256" key="1">
    <source>
        <dbReference type="SAM" id="Phobius"/>
    </source>
</evidence>
<organism evidence="2 3">
    <name type="scientific">Theileria orientalis</name>
    <dbReference type="NCBI Taxonomy" id="68886"/>
    <lineage>
        <taxon>Eukaryota</taxon>
        <taxon>Sar</taxon>
        <taxon>Alveolata</taxon>
        <taxon>Apicomplexa</taxon>
        <taxon>Aconoidasida</taxon>
        <taxon>Piroplasmida</taxon>
        <taxon>Theileriidae</taxon>
        <taxon>Theileria</taxon>
    </lineage>
</organism>
<dbReference type="EMBL" id="CP056068">
    <property type="protein sequence ID" value="UVC54644.1"/>
    <property type="molecule type" value="Genomic_DNA"/>
</dbReference>
<evidence type="ECO:0000313" key="3">
    <source>
        <dbReference type="Proteomes" id="UP000244803"/>
    </source>
</evidence>
<evidence type="ECO:0008006" key="4">
    <source>
        <dbReference type="Google" id="ProtNLM"/>
    </source>
</evidence>
<sequence>MSVRIDAMDPTSFKIISGMSFSTTIGPYISSFILLMNFTVILLTVALLARIASSLRTFLTSTLLSNLKRVAYFNAHRSISVINRKLWM</sequence>
<keyword evidence="1" id="KW-0472">Membrane</keyword>
<accession>A0A976SLE6</accession>
<name>A0A976SLE6_THEOR</name>
<reference evidence="2" key="1">
    <citation type="submission" date="2022-07" db="EMBL/GenBank/DDBJ databases">
        <title>Evaluation of T. orientalis genome assembly methods using nanopore sequencing and analysis of variation between genomes.</title>
        <authorList>
            <person name="Yam J."/>
            <person name="Micallef M.L."/>
            <person name="Liu M."/>
            <person name="Djordjevic S.P."/>
            <person name="Bogema D.R."/>
            <person name="Jenkins C."/>
        </authorList>
    </citation>
    <scope>NUCLEOTIDE SEQUENCE</scope>
    <source>
        <strain evidence="2">Fish Creek</strain>
    </source>
</reference>
<dbReference type="Proteomes" id="UP000244803">
    <property type="component" value="Chromosome 2"/>
</dbReference>
<keyword evidence="1" id="KW-1133">Transmembrane helix</keyword>
<dbReference type="AlphaFoldDB" id="A0A976SLE6"/>